<dbReference type="Pfam" id="PF13004">
    <property type="entry name" value="BACON"/>
    <property type="match status" value="1"/>
</dbReference>
<sequence length="406" mass="44595">MKKLSIRYLSWLFAAMILLINTSHSAELNPDVLIPKSNQCHAIYFPENGKFLIPCVDYGTTGDIQSYTATLEQSSIADPLQFMVKEWSLIPYDTDMGADFACRAAYLPEDNKLLLPCVDVVNPPEQTESFHQVVMEQVSSNFVEVPQWKVTSVDGIDVEEFSRKQSRRAEASPVCTSGRANVTYNGLINIACNSTSCQWCNLKSKQCGGILYNGTTSIGDVSINCVNGKCKSNIKIPQLDIPWLSELKIPGNNFSCQSNQTNTVTSPCNYTISPTSADILATGQKNSTISIITTRTDCAWKVTSNVKWITLNVSSGNGTTKISYDVAVNTSNGMRNGIITVADKHFYVTQKAATNPVTLPNKPSNLSINPLSSSSIKLAWTDNSIPIFSESYNNTFQIGENNEQEI</sequence>
<reference evidence="3 4" key="1">
    <citation type="submission" date="2016-12" db="EMBL/GenBank/DDBJ databases">
        <title>Thioflexothrix psekupsii D3 genome sequencing and assembly.</title>
        <authorList>
            <person name="Fomenkov A."/>
            <person name="Vincze T."/>
            <person name="Grabovich M."/>
            <person name="Anton B.P."/>
            <person name="Dubinina G."/>
            <person name="Orlova M."/>
            <person name="Belousova E."/>
            <person name="Roberts R.J."/>
        </authorList>
    </citation>
    <scope>NUCLEOTIDE SEQUENCE [LARGE SCALE GENOMIC DNA]</scope>
    <source>
        <strain evidence="3">D3</strain>
    </source>
</reference>
<organism evidence="3 4">
    <name type="scientific">Thioflexithrix psekupsensis</name>
    <dbReference type="NCBI Taxonomy" id="1570016"/>
    <lineage>
        <taxon>Bacteria</taxon>
        <taxon>Pseudomonadati</taxon>
        <taxon>Pseudomonadota</taxon>
        <taxon>Gammaproteobacteria</taxon>
        <taxon>Thiotrichales</taxon>
        <taxon>Thioflexithrix</taxon>
    </lineage>
</organism>
<dbReference type="EMBL" id="MSLT01000006">
    <property type="protein sequence ID" value="OUD15376.1"/>
    <property type="molecule type" value="Genomic_DNA"/>
</dbReference>
<evidence type="ECO:0000259" key="2">
    <source>
        <dbReference type="Pfam" id="PF13004"/>
    </source>
</evidence>
<dbReference type="InterPro" id="IPR013783">
    <property type="entry name" value="Ig-like_fold"/>
</dbReference>
<comment type="caution">
    <text evidence="3">The sequence shown here is derived from an EMBL/GenBank/DDBJ whole genome shotgun (WGS) entry which is preliminary data.</text>
</comment>
<name>A0A251XBC7_9GAMM</name>
<dbReference type="Gene3D" id="2.60.40.10">
    <property type="entry name" value="Immunoglobulins"/>
    <property type="match status" value="1"/>
</dbReference>
<dbReference type="RefSeq" id="WP_086486971.1">
    <property type="nucleotide sequence ID" value="NZ_MSLT01000006.1"/>
</dbReference>
<dbReference type="CDD" id="cd14948">
    <property type="entry name" value="BACON"/>
    <property type="match status" value="1"/>
</dbReference>
<feature type="chain" id="PRO_5013236490" description="BACON domain-containing protein" evidence="1">
    <location>
        <begin position="27"/>
        <end position="406"/>
    </location>
</feature>
<gene>
    <name evidence="3" type="ORF">TPSD3_02275</name>
</gene>
<keyword evidence="4" id="KW-1185">Reference proteome</keyword>
<keyword evidence="1" id="KW-0732">Signal</keyword>
<proteinExistence type="predicted"/>
<dbReference type="AlphaFoldDB" id="A0A251XBC7"/>
<evidence type="ECO:0000313" key="3">
    <source>
        <dbReference type="EMBL" id="OUD15376.1"/>
    </source>
</evidence>
<dbReference type="OrthoDB" id="6218042at2"/>
<accession>A0A251XBC7</accession>
<feature type="domain" description="BACON" evidence="2">
    <location>
        <begin position="299"/>
        <end position="350"/>
    </location>
</feature>
<protein>
    <recommendedName>
        <fullName evidence="2">BACON domain-containing protein</fullName>
    </recommendedName>
</protein>
<dbReference type="InterPro" id="IPR024361">
    <property type="entry name" value="BACON"/>
</dbReference>
<evidence type="ECO:0000313" key="4">
    <source>
        <dbReference type="Proteomes" id="UP000194798"/>
    </source>
</evidence>
<evidence type="ECO:0000256" key="1">
    <source>
        <dbReference type="SAM" id="SignalP"/>
    </source>
</evidence>
<dbReference type="Proteomes" id="UP000194798">
    <property type="component" value="Unassembled WGS sequence"/>
</dbReference>
<feature type="signal peptide" evidence="1">
    <location>
        <begin position="1"/>
        <end position="26"/>
    </location>
</feature>